<dbReference type="PANTHER" id="PTHR47962">
    <property type="entry name" value="ATP-DEPENDENT HELICASE LHR-RELATED-RELATED"/>
    <property type="match status" value="1"/>
</dbReference>
<comment type="caution">
    <text evidence="5">The sequence shown here is derived from an EMBL/GenBank/DDBJ whole genome shotgun (WGS) entry which is preliminary data.</text>
</comment>
<dbReference type="Pfam" id="PF00270">
    <property type="entry name" value="DEAD"/>
    <property type="match status" value="1"/>
</dbReference>
<reference evidence="5" key="1">
    <citation type="journal article" date="2020" name="mSystems">
        <title>Genome- and Community-Level Interaction Insights into Carbon Utilization and Element Cycling Functions of Hydrothermarchaeota in Hydrothermal Sediment.</title>
        <authorList>
            <person name="Zhou Z."/>
            <person name="Liu Y."/>
            <person name="Xu W."/>
            <person name="Pan J."/>
            <person name="Luo Z.H."/>
            <person name="Li M."/>
        </authorList>
    </citation>
    <scope>NUCLEOTIDE SEQUENCE</scope>
    <source>
        <strain evidence="5">HyVt-388</strain>
    </source>
</reference>
<keyword evidence="2" id="KW-0067">ATP-binding</keyword>
<dbReference type="InterPro" id="IPR014001">
    <property type="entry name" value="Helicase_ATP-bd"/>
</dbReference>
<dbReference type="SMART" id="SM00490">
    <property type="entry name" value="HELICc"/>
    <property type="match status" value="1"/>
</dbReference>
<name>A0A9C9JZ89_UNCW3</name>
<keyword evidence="5" id="KW-0378">Hydrolase</keyword>
<evidence type="ECO:0000313" key="5">
    <source>
        <dbReference type="EMBL" id="HEC77548.1"/>
    </source>
</evidence>
<dbReference type="InterPro" id="IPR011545">
    <property type="entry name" value="DEAD/DEAH_box_helicase_dom"/>
</dbReference>
<sequence>MNGQEIKARLTRTWHPFFSRFGKFLPIQELVIPHILACENTVVISPAASGKTEAVIAPLIENLFRDDSTPLRGVLKILYISPTRALVNDLFKRLFSPVEYSGLTLGRKTGDRPTLDYKNLPQILLTTPESFDSLLTRRPRIFLDLYAVVLDEIHLLDNTPRGDQLRVLLNRLRRIRKELHYCALSATIDDLHIGERYFDSPKVCLLKQRREIEYDLISGKEFTGKFFEIVKKRGFKKILVFFNARSLAEIFSRRLNRPPFQNAVFVHHASLQKLRREEVEEEMNRSERAVLCATSTLELGIDIGDIDCVVLYRPPYDVSSLLQRIGRGNRRTDRLFAIGVYTDAWEKLLFETFFECAWSGRLFDRQYRVSLSVIPQQIYSYLYQRRRIGTTIRSLYNVLEPIFTKEQIRAVFQRLLKDGKVQEGRPGIYYDSSKMEKKIERGKIHSNIAEISFGEFDVFNLETDELIGRVFYVKKRFILGGRCWETVRVRDKKKKIYARLLGDMDGAVKIFEGKGEGNYNYLLSPLLKKKLFPELPLLEFPFSSDGSNTYILHLFGSLYGFITAEALYEEGIDAVDIDGRVFLLKAFQTVDDRFPLPKVESIKIVIKRNISRLEDALGSGAYFYDLPVKYQIEDHYSTLDIEGFLEFLSRIRLSYVERDRLRIRFS</sequence>
<evidence type="ECO:0000259" key="4">
    <source>
        <dbReference type="PROSITE" id="PS51194"/>
    </source>
</evidence>
<feature type="domain" description="Helicase ATP-binding" evidence="3">
    <location>
        <begin position="32"/>
        <end position="206"/>
    </location>
</feature>
<dbReference type="SMART" id="SM00487">
    <property type="entry name" value="DEXDc"/>
    <property type="match status" value="1"/>
</dbReference>
<dbReference type="GO" id="GO:0004386">
    <property type="term" value="F:helicase activity"/>
    <property type="evidence" value="ECO:0007669"/>
    <property type="project" value="UniProtKB-KW"/>
</dbReference>
<feature type="domain" description="Helicase C-terminal" evidence="4">
    <location>
        <begin position="222"/>
        <end position="382"/>
    </location>
</feature>
<organism evidence="5 6">
    <name type="scientific">candidate division WOR-3 bacterium</name>
    <dbReference type="NCBI Taxonomy" id="2052148"/>
    <lineage>
        <taxon>Bacteria</taxon>
        <taxon>Bacteria division WOR-3</taxon>
    </lineage>
</organism>
<dbReference type="GO" id="GO:0003677">
    <property type="term" value="F:DNA binding"/>
    <property type="evidence" value="ECO:0007669"/>
    <property type="project" value="TreeGrafter"/>
</dbReference>
<evidence type="ECO:0000256" key="1">
    <source>
        <dbReference type="ARBA" id="ARBA00022741"/>
    </source>
</evidence>
<keyword evidence="5" id="KW-0347">Helicase</keyword>
<dbReference type="PROSITE" id="PS51192">
    <property type="entry name" value="HELICASE_ATP_BIND_1"/>
    <property type="match status" value="1"/>
</dbReference>
<gene>
    <name evidence="5" type="ORF">ENI34_00210</name>
</gene>
<evidence type="ECO:0000313" key="6">
    <source>
        <dbReference type="Proteomes" id="UP000885826"/>
    </source>
</evidence>
<dbReference type="GO" id="GO:0016887">
    <property type="term" value="F:ATP hydrolysis activity"/>
    <property type="evidence" value="ECO:0007669"/>
    <property type="project" value="TreeGrafter"/>
</dbReference>
<protein>
    <submittedName>
        <fullName evidence="5">DEAD/DEAH box helicase</fullName>
    </submittedName>
</protein>
<evidence type="ECO:0000256" key="2">
    <source>
        <dbReference type="ARBA" id="ARBA00022840"/>
    </source>
</evidence>
<dbReference type="AlphaFoldDB" id="A0A9C9JZ89"/>
<dbReference type="PROSITE" id="PS51194">
    <property type="entry name" value="HELICASE_CTER"/>
    <property type="match status" value="1"/>
</dbReference>
<proteinExistence type="predicted"/>
<keyword evidence="1" id="KW-0547">Nucleotide-binding</keyword>
<dbReference type="InterPro" id="IPR001650">
    <property type="entry name" value="Helicase_C-like"/>
</dbReference>
<dbReference type="PANTHER" id="PTHR47962:SF5">
    <property type="entry name" value="ATP-DEPENDENT HELICASE LHR-RELATED"/>
    <property type="match status" value="1"/>
</dbReference>
<dbReference type="EMBL" id="DRIG01000003">
    <property type="protein sequence ID" value="HEC77548.1"/>
    <property type="molecule type" value="Genomic_DNA"/>
</dbReference>
<dbReference type="Gene3D" id="3.40.50.300">
    <property type="entry name" value="P-loop containing nucleotide triphosphate hydrolases"/>
    <property type="match status" value="2"/>
</dbReference>
<dbReference type="Pfam" id="PF00271">
    <property type="entry name" value="Helicase_C"/>
    <property type="match status" value="1"/>
</dbReference>
<evidence type="ECO:0000259" key="3">
    <source>
        <dbReference type="PROSITE" id="PS51192"/>
    </source>
</evidence>
<dbReference type="SUPFAM" id="SSF52540">
    <property type="entry name" value="P-loop containing nucleoside triphosphate hydrolases"/>
    <property type="match status" value="1"/>
</dbReference>
<accession>A0A9C9JZ89</accession>
<dbReference type="InterPro" id="IPR052511">
    <property type="entry name" value="ATP-dep_Helicase"/>
</dbReference>
<dbReference type="GO" id="GO:0005524">
    <property type="term" value="F:ATP binding"/>
    <property type="evidence" value="ECO:0007669"/>
    <property type="project" value="UniProtKB-KW"/>
</dbReference>
<dbReference type="InterPro" id="IPR027417">
    <property type="entry name" value="P-loop_NTPase"/>
</dbReference>
<dbReference type="Proteomes" id="UP000885826">
    <property type="component" value="Unassembled WGS sequence"/>
</dbReference>